<reference evidence="2" key="2">
    <citation type="submission" date="2020-09" db="EMBL/GenBank/DDBJ databases">
        <authorList>
            <person name="Sun Q."/>
            <person name="Zhou Y."/>
        </authorList>
    </citation>
    <scope>NUCLEOTIDE SEQUENCE</scope>
    <source>
        <strain evidence="2">CGMCC 4.7299</strain>
    </source>
</reference>
<keyword evidence="2" id="KW-0489">Methyltransferase</keyword>
<dbReference type="AlphaFoldDB" id="A0A8J3FS03"/>
<keyword evidence="3" id="KW-1185">Reference proteome</keyword>
<evidence type="ECO:0000313" key="2">
    <source>
        <dbReference type="EMBL" id="GGL15967.1"/>
    </source>
</evidence>
<dbReference type="SUPFAM" id="SSF53335">
    <property type="entry name" value="S-adenosyl-L-methionine-dependent methyltransferases"/>
    <property type="match status" value="1"/>
</dbReference>
<reference evidence="2" key="1">
    <citation type="journal article" date="2014" name="Int. J. Syst. Evol. Microbiol.">
        <title>Complete genome sequence of Corynebacterium casei LMG S-19264T (=DSM 44701T), isolated from a smear-ripened cheese.</title>
        <authorList>
            <consortium name="US DOE Joint Genome Institute (JGI-PGF)"/>
            <person name="Walter F."/>
            <person name="Albersmeier A."/>
            <person name="Kalinowski J."/>
            <person name="Ruckert C."/>
        </authorList>
    </citation>
    <scope>NUCLEOTIDE SEQUENCE</scope>
    <source>
        <strain evidence="2">CGMCC 4.7299</strain>
    </source>
</reference>
<gene>
    <name evidence="2" type="ORF">GCM10012284_58250</name>
</gene>
<dbReference type="PANTHER" id="PTHR43861:SF3">
    <property type="entry name" value="PUTATIVE (AFU_ORTHOLOGUE AFUA_2G14390)-RELATED"/>
    <property type="match status" value="1"/>
</dbReference>
<organism evidence="2 3">
    <name type="scientific">Mangrovihabitans endophyticus</name>
    <dbReference type="NCBI Taxonomy" id="1751298"/>
    <lineage>
        <taxon>Bacteria</taxon>
        <taxon>Bacillati</taxon>
        <taxon>Actinomycetota</taxon>
        <taxon>Actinomycetes</taxon>
        <taxon>Micromonosporales</taxon>
        <taxon>Micromonosporaceae</taxon>
        <taxon>Mangrovihabitans</taxon>
    </lineage>
</organism>
<comment type="caution">
    <text evidence="2">The sequence shown here is derived from an EMBL/GenBank/DDBJ whole genome shotgun (WGS) entry which is preliminary data.</text>
</comment>
<dbReference type="EMBL" id="BMMX01000050">
    <property type="protein sequence ID" value="GGL15967.1"/>
    <property type="molecule type" value="Genomic_DNA"/>
</dbReference>
<accession>A0A8J3FS03</accession>
<name>A0A8J3FS03_9ACTN</name>
<protein>
    <submittedName>
        <fullName evidence="2">Methyltransferase</fullName>
    </submittedName>
</protein>
<dbReference type="GO" id="GO:0008168">
    <property type="term" value="F:methyltransferase activity"/>
    <property type="evidence" value="ECO:0007669"/>
    <property type="project" value="UniProtKB-KW"/>
</dbReference>
<dbReference type="RefSeq" id="WP_189082536.1">
    <property type="nucleotide sequence ID" value="NZ_BMMX01000050.1"/>
</dbReference>
<evidence type="ECO:0000256" key="1">
    <source>
        <dbReference type="ARBA" id="ARBA00022679"/>
    </source>
</evidence>
<proteinExistence type="predicted"/>
<dbReference type="Pfam" id="PF13489">
    <property type="entry name" value="Methyltransf_23"/>
    <property type="match status" value="1"/>
</dbReference>
<dbReference type="InterPro" id="IPR029063">
    <property type="entry name" value="SAM-dependent_MTases_sf"/>
</dbReference>
<dbReference type="PANTHER" id="PTHR43861">
    <property type="entry name" value="TRANS-ACONITATE 2-METHYLTRANSFERASE-RELATED"/>
    <property type="match status" value="1"/>
</dbReference>
<dbReference type="CDD" id="cd02440">
    <property type="entry name" value="AdoMet_MTases"/>
    <property type="match status" value="1"/>
</dbReference>
<dbReference type="GO" id="GO:0032259">
    <property type="term" value="P:methylation"/>
    <property type="evidence" value="ECO:0007669"/>
    <property type="project" value="UniProtKB-KW"/>
</dbReference>
<sequence length="265" mass="28171">MTASYVYSNAHTAAQAQHARLSAILDADTISCLSGLPVPWEKAACLEVGYGGGSIALWLAEKIGSAGRVLATDISPRDIPMHERLRVIQHDITAGVPAGPWNLIHTRLVLMHLPQRHQVLTALAGALAPGGVLVVEDWDQTWRTGRVLRAPAPADAALWEAFNDALINVFAAAGVDPGWASQVLQAMTDAGLTDVAASIRCRSWPGGSAGALLGVSSIEQLRDQLHAEGLSTTDLEQVSAVLHDPNFAIRQYPLVQTVGHRPATR</sequence>
<evidence type="ECO:0000313" key="3">
    <source>
        <dbReference type="Proteomes" id="UP000656042"/>
    </source>
</evidence>
<dbReference type="Proteomes" id="UP000656042">
    <property type="component" value="Unassembled WGS sequence"/>
</dbReference>
<dbReference type="Gene3D" id="3.40.50.150">
    <property type="entry name" value="Vaccinia Virus protein VP39"/>
    <property type="match status" value="1"/>
</dbReference>
<keyword evidence="1" id="KW-0808">Transferase</keyword>